<sequence>MNRSTMNRAIVFMFSGQGSQYYHMGKELYENHPRFKLWMDHCDQIARPLLQESLIDILYRQHSKSEPFDRLVHTNPALLCLEFSLSKILMEMDIQPDYVLGYSLGEIIASVVSGALSLSEGIELVIEFAEIFERDANPAAMLAVIDSVNIIEKYPQIFRDCWLAGKNFQSSFVVSGSTEDIQNLQSELDKKQIMSQKLPVNYAFHTQLVAPHEQKFKQLGADFNFTPSRIPIISSLKSEQIEHIDESHFWEVLRKPVEFEQTIRNMVDRDDYIFIDLGPSGTLATFVKYILPANSNSVTFETINQYGKNLSSLEKLKASMPVVDCEPA</sequence>
<reference evidence="3 4" key="1">
    <citation type="submission" date="2019-07" db="EMBL/GenBank/DDBJ databases">
        <title>Draft genome for Aliikangiella sp. M105.</title>
        <authorList>
            <person name="Wang G."/>
        </authorList>
    </citation>
    <scope>NUCLEOTIDE SEQUENCE [LARGE SCALE GENOMIC DNA]</scope>
    <source>
        <strain evidence="3 4">M105</strain>
    </source>
</reference>
<dbReference type="EMBL" id="VIKS01000011">
    <property type="protein sequence ID" value="TQV85990.1"/>
    <property type="molecule type" value="Genomic_DNA"/>
</dbReference>
<evidence type="ECO:0000313" key="3">
    <source>
        <dbReference type="EMBL" id="TQV85990.1"/>
    </source>
</evidence>
<name>A0A545U931_9GAMM</name>
<gene>
    <name evidence="3" type="ORF">FLL46_18945</name>
</gene>
<comment type="caution">
    <text evidence="3">The sequence shown here is derived from an EMBL/GenBank/DDBJ whole genome shotgun (WGS) entry which is preliminary data.</text>
</comment>
<organism evidence="3 4">
    <name type="scientific">Aliikangiella coralliicola</name>
    <dbReference type="NCBI Taxonomy" id="2592383"/>
    <lineage>
        <taxon>Bacteria</taxon>
        <taxon>Pseudomonadati</taxon>
        <taxon>Pseudomonadota</taxon>
        <taxon>Gammaproteobacteria</taxon>
        <taxon>Oceanospirillales</taxon>
        <taxon>Pleioneaceae</taxon>
        <taxon>Aliikangiella</taxon>
    </lineage>
</organism>
<dbReference type="Pfam" id="PF00698">
    <property type="entry name" value="Acyl_transf_1"/>
    <property type="match status" value="1"/>
</dbReference>
<proteinExistence type="predicted"/>
<dbReference type="InterPro" id="IPR016036">
    <property type="entry name" value="Malonyl_transacylase_ACP-bd"/>
</dbReference>
<evidence type="ECO:0000256" key="1">
    <source>
        <dbReference type="ARBA" id="ARBA00022679"/>
    </source>
</evidence>
<keyword evidence="1 3" id="KW-0808">Transferase</keyword>
<accession>A0A545U931</accession>
<dbReference type="InterPro" id="IPR014043">
    <property type="entry name" value="Acyl_transferase_dom"/>
</dbReference>
<dbReference type="Gene3D" id="3.40.366.10">
    <property type="entry name" value="Malonyl-Coenzyme A Acyl Carrier Protein, domain 2"/>
    <property type="match status" value="1"/>
</dbReference>
<dbReference type="SMART" id="SM00827">
    <property type="entry name" value="PKS_AT"/>
    <property type="match status" value="1"/>
</dbReference>
<feature type="domain" description="Malonyl-CoA:ACP transacylase (MAT)" evidence="2">
    <location>
        <begin position="13"/>
        <end position="316"/>
    </location>
</feature>
<keyword evidence="3" id="KW-0012">Acyltransferase</keyword>
<dbReference type="PANTHER" id="PTHR45681">
    <property type="entry name" value="POLYKETIDE SYNTHASE 44-RELATED"/>
    <property type="match status" value="1"/>
</dbReference>
<dbReference type="InterPro" id="IPR001227">
    <property type="entry name" value="Ac_transferase_dom_sf"/>
</dbReference>
<dbReference type="GO" id="GO:0016746">
    <property type="term" value="F:acyltransferase activity"/>
    <property type="evidence" value="ECO:0007669"/>
    <property type="project" value="UniProtKB-KW"/>
</dbReference>
<dbReference type="SUPFAM" id="SSF55048">
    <property type="entry name" value="Probable ACP-binding domain of malonyl-CoA ACP transacylase"/>
    <property type="match status" value="1"/>
</dbReference>
<dbReference type="PANTHER" id="PTHR45681:SF6">
    <property type="entry name" value="POLYKETIDE SYNTHASE 37"/>
    <property type="match status" value="1"/>
</dbReference>
<protein>
    <submittedName>
        <fullName evidence="3">Acyltransferase domain-containing protein</fullName>
    </submittedName>
</protein>
<dbReference type="InterPro" id="IPR050444">
    <property type="entry name" value="Polyketide_Synthase"/>
</dbReference>
<dbReference type="AlphaFoldDB" id="A0A545U931"/>
<dbReference type="Proteomes" id="UP000315439">
    <property type="component" value="Unassembled WGS sequence"/>
</dbReference>
<evidence type="ECO:0000259" key="2">
    <source>
        <dbReference type="SMART" id="SM00827"/>
    </source>
</evidence>
<dbReference type="SUPFAM" id="SSF52151">
    <property type="entry name" value="FabD/lysophospholipase-like"/>
    <property type="match status" value="1"/>
</dbReference>
<keyword evidence="4" id="KW-1185">Reference proteome</keyword>
<evidence type="ECO:0000313" key="4">
    <source>
        <dbReference type="Proteomes" id="UP000315439"/>
    </source>
</evidence>
<dbReference type="OrthoDB" id="9808564at2"/>
<dbReference type="InterPro" id="IPR016035">
    <property type="entry name" value="Acyl_Trfase/lysoPLipase"/>
</dbReference>